<dbReference type="CDD" id="cd00082">
    <property type="entry name" value="HisKA"/>
    <property type="match status" value="1"/>
</dbReference>
<dbReference type="Gene3D" id="1.10.287.130">
    <property type="match status" value="1"/>
</dbReference>
<dbReference type="PROSITE" id="PS50109">
    <property type="entry name" value="HIS_KIN"/>
    <property type="match status" value="1"/>
</dbReference>
<dbReference type="RefSeq" id="WP_089848068.1">
    <property type="nucleotide sequence ID" value="NZ_FNEJ01000011.1"/>
</dbReference>
<keyword evidence="11" id="KW-0902">Two-component regulatory system</keyword>
<dbReference type="EC" id="2.7.13.3" evidence="3"/>
<dbReference type="InterPro" id="IPR004358">
    <property type="entry name" value="Sig_transdc_His_kin-like_C"/>
</dbReference>
<keyword evidence="4" id="KW-0597">Phosphoprotein</keyword>
<dbReference type="GO" id="GO:0005886">
    <property type="term" value="C:plasma membrane"/>
    <property type="evidence" value="ECO:0007669"/>
    <property type="project" value="TreeGrafter"/>
</dbReference>
<sequence>MSLRLRLFLILVLATGLVWTSAVVWIERSTRAEVQRVLDARLAEAARMVSSLLSDRRIAMAEGGAPVAVPLQPHPDYQHQLSCQIWSLQGTLVGRSEGAPDSELTGAAEPGYSESSVGGERWRVFTVQNEALGVRVMVGDSLTVREGLVADVRDGLLVPLAVVLPLLAGLIWVSVGQGLAPLDRLAGSLRARDPSETGPLPQGEVPAEIRPVQRALDGLFARLAKAREAERDFTAFAAHELKTPLAGLRMQAQIARMAQDGAVRDRALRAIETSVDRTDRLVRQMLELAAVDRAAPTPGEVVPHRLGEEICAGLAPLAEARGVTFDMRLDHAPLALRSSPFLLQAALRNLVENAVLASPGGGVVRVWQRGAVLLVQDEGPGMPAPLRARATERFLRGPGAAGQGSGLGLAIADVAMERLGGALVLPAALPGHGQRAELHLPG</sequence>
<name>A0A1G8P2X2_9RHOB</name>
<keyword evidence="16" id="KW-1185">Reference proteome</keyword>
<reference evidence="15 16" key="1">
    <citation type="submission" date="2016-10" db="EMBL/GenBank/DDBJ databases">
        <authorList>
            <person name="de Groot N.N."/>
        </authorList>
    </citation>
    <scope>NUCLEOTIDE SEQUENCE [LARGE SCALE GENOMIC DNA]</scope>
    <source>
        <strain evidence="15 16">DSM 26424</strain>
    </source>
</reference>
<evidence type="ECO:0000256" key="3">
    <source>
        <dbReference type="ARBA" id="ARBA00012438"/>
    </source>
</evidence>
<evidence type="ECO:0000259" key="14">
    <source>
        <dbReference type="PROSITE" id="PS50109"/>
    </source>
</evidence>
<evidence type="ECO:0000256" key="11">
    <source>
        <dbReference type="ARBA" id="ARBA00023012"/>
    </source>
</evidence>
<dbReference type="InterPro" id="IPR003661">
    <property type="entry name" value="HisK_dim/P_dom"/>
</dbReference>
<dbReference type="GO" id="GO:0005524">
    <property type="term" value="F:ATP binding"/>
    <property type="evidence" value="ECO:0007669"/>
    <property type="project" value="UniProtKB-KW"/>
</dbReference>
<dbReference type="InterPro" id="IPR013727">
    <property type="entry name" value="2CSK_N"/>
</dbReference>
<dbReference type="SUPFAM" id="SSF55874">
    <property type="entry name" value="ATPase domain of HSP90 chaperone/DNA topoisomerase II/histidine kinase"/>
    <property type="match status" value="1"/>
</dbReference>
<evidence type="ECO:0000256" key="8">
    <source>
        <dbReference type="ARBA" id="ARBA00022777"/>
    </source>
</evidence>
<dbReference type="PANTHER" id="PTHR45436">
    <property type="entry name" value="SENSOR HISTIDINE KINASE YKOH"/>
    <property type="match status" value="1"/>
</dbReference>
<evidence type="ECO:0000256" key="13">
    <source>
        <dbReference type="SAM" id="MobiDB-lite"/>
    </source>
</evidence>
<feature type="domain" description="Histidine kinase" evidence="14">
    <location>
        <begin position="236"/>
        <end position="442"/>
    </location>
</feature>
<evidence type="ECO:0000256" key="1">
    <source>
        <dbReference type="ARBA" id="ARBA00000085"/>
    </source>
</evidence>
<dbReference type="AlphaFoldDB" id="A0A1G8P2X2"/>
<evidence type="ECO:0000313" key="15">
    <source>
        <dbReference type="EMBL" id="SDI86606.1"/>
    </source>
</evidence>
<comment type="subcellular location">
    <subcellularLocation>
        <location evidence="2">Membrane</location>
        <topology evidence="2">Multi-pass membrane protein</topology>
    </subcellularLocation>
</comment>
<evidence type="ECO:0000256" key="5">
    <source>
        <dbReference type="ARBA" id="ARBA00022679"/>
    </source>
</evidence>
<evidence type="ECO:0000256" key="2">
    <source>
        <dbReference type="ARBA" id="ARBA00004141"/>
    </source>
</evidence>
<dbReference type="SMART" id="SM00387">
    <property type="entry name" value="HATPase_c"/>
    <property type="match status" value="1"/>
</dbReference>
<dbReference type="Gene3D" id="3.30.565.10">
    <property type="entry name" value="Histidine kinase-like ATPase, C-terminal domain"/>
    <property type="match status" value="1"/>
</dbReference>
<dbReference type="CDD" id="cd00075">
    <property type="entry name" value="HATPase"/>
    <property type="match status" value="1"/>
</dbReference>
<keyword evidence="12" id="KW-0472">Membrane</keyword>
<dbReference type="SUPFAM" id="SSF47384">
    <property type="entry name" value="Homodimeric domain of signal transducing histidine kinase"/>
    <property type="match status" value="1"/>
</dbReference>
<comment type="catalytic activity">
    <reaction evidence="1">
        <text>ATP + protein L-histidine = ADP + protein N-phospho-L-histidine.</text>
        <dbReference type="EC" id="2.7.13.3"/>
    </reaction>
</comment>
<dbReference type="GO" id="GO:0000155">
    <property type="term" value="F:phosphorelay sensor kinase activity"/>
    <property type="evidence" value="ECO:0007669"/>
    <property type="project" value="InterPro"/>
</dbReference>
<dbReference type="InterPro" id="IPR003594">
    <property type="entry name" value="HATPase_dom"/>
</dbReference>
<dbReference type="Proteomes" id="UP000199093">
    <property type="component" value="Unassembled WGS sequence"/>
</dbReference>
<dbReference type="InterPro" id="IPR050428">
    <property type="entry name" value="TCS_sensor_his_kinase"/>
</dbReference>
<evidence type="ECO:0000256" key="7">
    <source>
        <dbReference type="ARBA" id="ARBA00022741"/>
    </source>
</evidence>
<evidence type="ECO:0000256" key="12">
    <source>
        <dbReference type="ARBA" id="ARBA00023136"/>
    </source>
</evidence>
<dbReference type="InterPro" id="IPR005467">
    <property type="entry name" value="His_kinase_dom"/>
</dbReference>
<keyword evidence="8 15" id="KW-0418">Kinase</keyword>
<accession>A0A1G8P2X2</accession>
<evidence type="ECO:0000256" key="4">
    <source>
        <dbReference type="ARBA" id="ARBA00022553"/>
    </source>
</evidence>
<dbReference type="InterPro" id="IPR036097">
    <property type="entry name" value="HisK_dim/P_sf"/>
</dbReference>
<proteinExistence type="predicted"/>
<dbReference type="InterPro" id="IPR036890">
    <property type="entry name" value="HATPase_C_sf"/>
</dbReference>
<feature type="region of interest" description="Disordered" evidence="13">
    <location>
        <begin position="97"/>
        <end position="116"/>
    </location>
</feature>
<evidence type="ECO:0000256" key="6">
    <source>
        <dbReference type="ARBA" id="ARBA00022692"/>
    </source>
</evidence>
<dbReference type="Pfam" id="PF08521">
    <property type="entry name" value="2CSK_N"/>
    <property type="match status" value="1"/>
</dbReference>
<keyword evidence="9" id="KW-0067">ATP-binding</keyword>
<organism evidence="15 16">
    <name type="scientific">Salipiger marinus</name>
    <dbReference type="NCBI Taxonomy" id="555512"/>
    <lineage>
        <taxon>Bacteria</taxon>
        <taxon>Pseudomonadati</taxon>
        <taxon>Pseudomonadota</taxon>
        <taxon>Alphaproteobacteria</taxon>
        <taxon>Rhodobacterales</taxon>
        <taxon>Roseobacteraceae</taxon>
        <taxon>Salipiger</taxon>
    </lineage>
</organism>
<dbReference type="STRING" id="555512.SAMN04487993_1011131"/>
<dbReference type="Pfam" id="PF02518">
    <property type="entry name" value="HATPase_c"/>
    <property type="match status" value="1"/>
</dbReference>
<keyword evidence="7" id="KW-0547">Nucleotide-binding</keyword>
<dbReference type="EMBL" id="FNEJ01000011">
    <property type="protein sequence ID" value="SDI86606.1"/>
    <property type="molecule type" value="Genomic_DNA"/>
</dbReference>
<keyword evidence="6" id="KW-0812">Transmembrane</keyword>
<evidence type="ECO:0000256" key="10">
    <source>
        <dbReference type="ARBA" id="ARBA00022989"/>
    </source>
</evidence>
<dbReference type="PANTHER" id="PTHR45436:SF14">
    <property type="entry name" value="SENSOR PROTEIN QSEC"/>
    <property type="match status" value="1"/>
</dbReference>
<keyword evidence="10" id="KW-1133">Transmembrane helix</keyword>
<dbReference type="OrthoDB" id="9809766at2"/>
<dbReference type="Pfam" id="PF00512">
    <property type="entry name" value="HisKA"/>
    <property type="match status" value="1"/>
</dbReference>
<evidence type="ECO:0000256" key="9">
    <source>
        <dbReference type="ARBA" id="ARBA00022840"/>
    </source>
</evidence>
<dbReference type="PRINTS" id="PR00344">
    <property type="entry name" value="BCTRLSENSOR"/>
</dbReference>
<gene>
    <name evidence="15" type="ORF">SAMN04487993_1011131</name>
</gene>
<protein>
    <recommendedName>
        <fullName evidence="3">histidine kinase</fullName>
        <ecNumber evidence="3">2.7.13.3</ecNumber>
    </recommendedName>
</protein>
<dbReference type="SMART" id="SM00388">
    <property type="entry name" value="HisKA"/>
    <property type="match status" value="1"/>
</dbReference>
<evidence type="ECO:0000313" key="16">
    <source>
        <dbReference type="Proteomes" id="UP000199093"/>
    </source>
</evidence>
<keyword evidence="5" id="KW-0808">Transferase</keyword>